<reference evidence="5 6" key="2">
    <citation type="journal article" date="2018" name="Nature">
        <title>Mutant phenotypes for thousands of bacterial genes of unknown function.</title>
        <authorList>
            <person name="Price M.N."/>
            <person name="Wetmore K.M."/>
            <person name="Waters R.J."/>
            <person name="Callaghan M."/>
            <person name="Ray J."/>
            <person name="Liu H."/>
            <person name="Kuehl J.V."/>
            <person name="Melnyk R.A."/>
            <person name="Lamson J.S."/>
            <person name="Suh Y."/>
            <person name="Carlson H.K."/>
            <person name="Esquivel Z."/>
            <person name="Sadeeshkumar H."/>
            <person name="Chakraborty R."/>
            <person name="Zane G.M."/>
            <person name="Rubin B.E."/>
            <person name="Wall J.D."/>
            <person name="Visel A."/>
            <person name="Bristow J."/>
            <person name="Blow M.J."/>
            <person name="Arkin A.P."/>
            <person name="Deutschbauer A.M."/>
        </authorList>
    </citation>
    <scope>NUCLEOTIDE SEQUENCE [LARGE SCALE GENOMIC DNA]</scope>
    <source>
        <strain evidence="5 6">FW300-N1B4</strain>
    </source>
</reference>
<dbReference type="Gene3D" id="3.40.50.150">
    <property type="entry name" value="Vaccinia Virus protein VP39"/>
    <property type="match status" value="1"/>
</dbReference>
<dbReference type="SMART" id="SM00138">
    <property type="entry name" value="MeTrc"/>
    <property type="match status" value="1"/>
</dbReference>
<evidence type="ECO:0000313" key="6">
    <source>
        <dbReference type="Proteomes" id="UP000076489"/>
    </source>
</evidence>
<evidence type="ECO:0000256" key="1">
    <source>
        <dbReference type="ARBA" id="ARBA00022603"/>
    </source>
</evidence>
<proteinExistence type="predicted"/>
<dbReference type="EMBL" id="LUKJ01000002">
    <property type="protein sequence ID" value="KZN20798.1"/>
    <property type="molecule type" value="Genomic_DNA"/>
</dbReference>
<evidence type="ECO:0000313" key="5">
    <source>
        <dbReference type="EMBL" id="KZN20798.1"/>
    </source>
</evidence>
<feature type="domain" description="CheR-type methyltransferase" evidence="4">
    <location>
        <begin position="9"/>
        <end position="253"/>
    </location>
</feature>
<dbReference type="Proteomes" id="UP000076489">
    <property type="component" value="Unassembled WGS sequence"/>
</dbReference>
<name>A0A161XG51_PSEFL</name>
<dbReference type="CDD" id="cd02440">
    <property type="entry name" value="AdoMet_MTases"/>
    <property type="match status" value="1"/>
</dbReference>
<evidence type="ECO:0000256" key="2">
    <source>
        <dbReference type="ARBA" id="ARBA00022679"/>
    </source>
</evidence>
<accession>A0A161XG51</accession>
<evidence type="ECO:0000256" key="3">
    <source>
        <dbReference type="ARBA" id="ARBA00022691"/>
    </source>
</evidence>
<keyword evidence="1" id="KW-0489">Methyltransferase</keyword>
<reference evidence="6" key="1">
    <citation type="submission" date="2016-03" db="EMBL/GenBank/DDBJ databases">
        <authorList>
            <person name="Ray J."/>
            <person name="Price M."/>
            <person name="Deutschbauer A."/>
        </authorList>
    </citation>
    <scope>NUCLEOTIDE SEQUENCE [LARGE SCALE GENOMIC DNA]</scope>
    <source>
        <strain evidence="6">FW300-N1B4</strain>
    </source>
</reference>
<dbReference type="OrthoDB" id="9816309at2"/>
<keyword evidence="3" id="KW-0949">S-adenosyl-L-methionine</keyword>
<dbReference type="InterPro" id="IPR050903">
    <property type="entry name" value="Bact_Chemotaxis_MeTrfase"/>
</dbReference>
<dbReference type="PANTHER" id="PTHR24422">
    <property type="entry name" value="CHEMOTAXIS PROTEIN METHYLTRANSFERASE"/>
    <property type="match status" value="1"/>
</dbReference>
<protein>
    <recommendedName>
        <fullName evidence="4">CheR-type methyltransferase domain-containing protein</fullName>
    </recommendedName>
</protein>
<dbReference type="GO" id="GO:0032259">
    <property type="term" value="P:methylation"/>
    <property type="evidence" value="ECO:0007669"/>
    <property type="project" value="UniProtKB-KW"/>
</dbReference>
<gene>
    <name evidence="5" type="ORF">A1D17_04445</name>
</gene>
<dbReference type="SUPFAM" id="SSF53335">
    <property type="entry name" value="S-adenosyl-L-methionine-dependent methyltransferases"/>
    <property type="match status" value="1"/>
</dbReference>
<dbReference type="InterPro" id="IPR000780">
    <property type="entry name" value="CheR_MeTrfase"/>
</dbReference>
<dbReference type="GO" id="GO:0008757">
    <property type="term" value="F:S-adenosylmethionine-dependent methyltransferase activity"/>
    <property type="evidence" value="ECO:0007669"/>
    <property type="project" value="InterPro"/>
</dbReference>
<comment type="caution">
    <text evidence="5">The sequence shown here is derived from an EMBL/GenBank/DDBJ whole genome shotgun (WGS) entry which is preliminary data.</text>
</comment>
<evidence type="ECO:0000259" key="4">
    <source>
        <dbReference type="PROSITE" id="PS50123"/>
    </source>
</evidence>
<dbReference type="InterPro" id="IPR029063">
    <property type="entry name" value="SAM-dependent_MTases_sf"/>
</dbReference>
<dbReference type="PANTHER" id="PTHR24422:SF19">
    <property type="entry name" value="CHEMOTAXIS PROTEIN METHYLTRANSFERASE"/>
    <property type="match status" value="1"/>
</dbReference>
<dbReference type="AlphaFoldDB" id="A0A161XG51"/>
<keyword evidence="2" id="KW-0808">Transferase</keyword>
<dbReference type="InterPro" id="IPR022642">
    <property type="entry name" value="CheR_C"/>
</dbReference>
<dbReference type="PROSITE" id="PS50123">
    <property type="entry name" value="CHER"/>
    <property type="match status" value="1"/>
</dbReference>
<dbReference type="PRINTS" id="PR00996">
    <property type="entry name" value="CHERMTFRASE"/>
</dbReference>
<organism evidence="5 6">
    <name type="scientific">Pseudomonas fluorescens</name>
    <dbReference type="NCBI Taxonomy" id="294"/>
    <lineage>
        <taxon>Bacteria</taxon>
        <taxon>Pseudomonadati</taxon>
        <taxon>Pseudomonadota</taxon>
        <taxon>Gammaproteobacteria</taxon>
        <taxon>Pseudomonadales</taxon>
        <taxon>Pseudomonadaceae</taxon>
        <taxon>Pseudomonas</taxon>
    </lineage>
</organism>
<dbReference type="RefSeq" id="WP_063340842.1">
    <property type="nucleotide sequence ID" value="NZ_LUKJ01000002.1"/>
</dbReference>
<dbReference type="Pfam" id="PF01739">
    <property type="entry name" value="CheR"/>
    <property type="match status" value="1"/>
</dbReference>
<sequence length="253" mass="28219">MDLTTAFDWVELLAERFSVEIDEDRTIAFTSAIARFAVSLGEDIDSLGMRARQHKLSAEEWGQVLHLATNHETRFFRYMPVMSLITNFAIALPNPRILSVGCSTGEEVYSIATALIGANKVSFAVHGIDISERCVQVAKAGVYRAHPDIGDSVSFISASGHRTFHMWLRDLCTFEQHNIVGDRKIGFERPDIIVTQNMLIYYRVETRHQILAKLASMLPPGGHLITGPAEDARWKSAVVTRISNSNASVFQKV</sequence>